<dbReference type="EMBL" id="BLAL01000060">
    <property type="protein sequence ID" value="GES82435.1"/>
    <property type="molecule type" value="Genomic_DNA"/>
</dbReference>
<gene>
    <name evidence="1" type="ORF">RCL2_000964300</name>
</gene>
<reference evidence="1" key="1">
    <citation type="submission" date="2019-10" db="EMBL/GenBank/DDBJ databases">
        <title>Conservation and host-specific expression of non-tandemly repeated heterogenous ribosome RNA gene in arbuscular mycorrhizal fungi.</title>
        <authorList>
            <person name="Maeda T."/>
            <person name="Kobayashi Y."/>
            <person name="Nakagawa T."/>
            <person name="Ezawa T."/>
            <person name="Yamaguchi K."/>
            <person name="Bino T."/>
            <person name="Nishimoto Y."/>
            <person name="Shigenobu S."/>
            <person name="Kawaguchi M."/>
        </authorList>
    </citation>
    <scope>NUCLEOTIDE SEQUENCE</scope>
    <source>
        <strain evidence="1">HR1</strain>
    </source>
</reference>
<comment type="caution">
    <text evidence="1">The sequence shown here is derived from an EMBL/GenBank/DDBJ whole genome shotgun (WGS) entry which is preliminary data.</text>
</comment>
<name>A0A8H3L9P4_9GLOM</name>
<evidence type="ECO:0000313" key="1">
    <source>
        <dbReference type="EMBL" id="GES82435.1"/>
    </source>
</evidence>
<protein>
    <submittedName>
        <fullName evidence="1">Uncharacterized protein</fullName>
    </submittedName>
</protein>
<accession>A0A8H3L9P4</accession>
<dbReference type="AlphaFoldDB" id="A0A8H3L9P4"/>
<evidence type="ECO:0000313" key="2">
    <source>
        <dbReference type="Proteomes" id="UP000615446"/>
    </source>
</evidence>
<sequence length="68" mass="7849">MNDKITEKETKRNETLTLAKSDLVYNDDNEIVQAHPHVLAKRKEPLTLAKPDLFIKTNEIPSSNMIMR</sequence>
<proteinExistence type="predicted"/>
<organism evidence="1 2">
    <name type="scientific">Rhizophagus clarus</name>
    <dbReference type="NCBI Taxonomy" id="94130"/>
    <lineage>
        <taxon>Eukaryota</taxon>
        <taxon>Fungi</taxon>
        <taxon>Fungi incertae sedis</taxon>
        <taxon>Mucoromycota</taxon>
        <taxon>Glomeromycotina</taxon>
        <taxon>Glomeromycetes</taxon>
        <taxon>Glomerales</taxon>
        <taxon>Glomeraceae</taxon>
        <taxon>Rhizophagus</taxon>
    </lineage>
</organism>
<dbReference type="Proteomes" id="UP000615446">
    <property type="component" value="Unassembled WGS sequence"/>
</dbReference>